<evidence type="ECO:0000256" key="1">
    <source>
        <dbReference type="SAM" id="MobiDB-lite"/>
    </source>
</evidence>
<dbReference type="EMBL" id="NRSG01000652">
    <property type="protein sequence ID" value="MBK1662637.1"/>
    <property type="molecule type" value="Genomic_DNA"/>
</dbReference>
<sequence>MPARPRRSAANATPRRAGPDGWRRRAGRRCIWRRLRPAGILAGAVVGAVAMVSPARIAQVSEAAPLDWAGD</sequence>
<name>A0ABS1D6W4_9PROT</name>
<evidence type="ECO:0000256" key="2">
    <source>
        <dbReference type="SAM" id="Phobius"/>
    </source>
</evidence>
<organism evidence="3 4">
    <name type="scientific">Paracraurococcus ruber</name>
    <dbReference type="NCBI Taxonomy" id="77675"/>
    <lineage>
        <taxon>Bacteria</taxon>
        <taxon>Pseudomonadati</taxon>
        <taxon>Pseudomonadota</taxon>
        <taxon>Alphaproteobacteria</taxon>
        <taxon>Acetobacterales</taxon>
        <taxon>Roseomonadaceae</taxon>
        <taxon>Paracraurococcus</taxon>
    </lineage>
</organism>
<proteinExistence type="predicted"/>
<feature type="transmembrane region" description="Helical" evidence="2">
    <location>
        <begin position="38"/>
        <end position="58"/>
    </location>
</feature>
<accession>A0ABS1D6W4</accession>
<keyword evidence="2" id="KW-0472">Membrane</keyword>
<gene>
    <name evidence="3" type="ORF">CKO45_31160</name>
</gene>
<evidence type="ECO:0000313" key="3">
    <source>
        <dbReference type="EMBL" id="MBK1662637.1"/>
    </source>
</evidence>
<keyword evidence="4" id="KW-1185">Reference proteome</keyword>
<comment type="caution">
    <text evidence="3">The sequence shown here is derived from an EMBL/GenBank/DDBJ whole genome shotgun (WGS) entry which is preliminary data.</text>
</comment>
<dbReference type="Proteomes" id="UP000697995">
    <property type="component" value="Unassembled WGS sequence"/>
</dbReference>
<protein>
    <submittedName>
        <fullName evidence="3">Uncharacterized protein</fullName>
    </submittedName>
</protein>
<keyword evidence="2" id="KW-1133">Transmembrane helix</keyword>
<keyword evidence="2" id="KW-0812">Transmembrane</keyword>
<feature type="region of interest" description="Disordered" evidence="1">
    <location>
        <begin position="1"/>
        <end position="23"/>
    </location>
</feature>
<reference evidence="3 4" key="1">
    <citation type="journal article" date="2020" name="Microorganisms">
        <title>Osmotic Adaptation and Compatible Solute Biosynthesis of Phototrophic Bacteria as Revealed from Genome Analyses.</title>
        <authorList>
            <person name="Imhoff J.F."/>
            <person name="Rahn T."/>
            <person name="Kunzel S."/>
            <person name="Keller A."/>
            <person name="Neulinger S.C."/>
        </authorList>
    </citation>
    <scope>NUCLEOTIDE SEQUENCE [LARGE SCALE GENOMIC DNA]</scope>
    <source>
        <strain evidence="3 4">DSM 15382</strain>
    </source>
</reference>
<evidence type="ECO:0000313" key="4">
    <source>
        <dbReference type="Proteomes" id="UP000697995"/>
    </source>
</evidence>